<dbReference type="SUPFAM" id="SSF54060">
    <property type="entry name" value="His-Me finger endonucleases"/>
    <property type="match status" value="1"/>
</dbReference>
<dbReference type="InterPro" id="IPR037146">
    <property type="entry name" value="Colicin/pyocin_DNase_dom_sf"/>
</dbReference>
<evidence type="ECO:0000256" key="7">
    <source>
        <dbReference type="ARBA" id="ARBA00023048"/>
    </source>
</evidence>
<dbReference type="GO" id="GO:0016787">
    <property type="term" value="F:hydrolase activity"/>
    <property type="evidence" value="ECO:0007669"/>
    <property type="project" value="UniProtKB-KW"/>
</dbReference>
<dbReference type="GO" id="GO:0031640">
    <property type="term" value="P:killing of cells of another organism"/>
    <property type="evidence" value="ECO:0007669"/>
    <property type="project" value="UniProtKB-KW"/>
</dbReference>
<reference evidence="8" key="1">
    <citation type="submission" date="2018-10" db="EMBL/GenBank/DDBJ databases">
        <authorList>
            <person name="Zhou D."/>
        </authorList>
    </citation>
    <scope>NUCLEOTIDE SEQUENCE</scope>
    <source>
        <strain evidence="8">A1966</strain>
        <plasmid evidence="8">pA1966-IMP</plasmid>
    </source>
</reference>
<dbReference type="Pfam" id="PF21431">
    <property type="entry name" value="Col-Pyo_DNase"/>
    <property type="match status" value="1"/>
</dbReference>
<evidence type="ECO:0000256" key="5">
    <source>
        <dbReference type="ARBA" id="ARBA00022801"/>
    </source>
</evidence>
<protein>
    <submittedName>
        <fullName evidence="8">Uncharacterized protein</fullName>
    </submittedName>
</protein>
<keyword evidence="5" id="KW-0378">Hydrolase</keyword>
<dbReference type="EMBL" id="MK036889">
    <property type="protein sequence ID" value="QCS39722.1"/>
    <property type="molecule type" value="Genomic_DNA"/>
</dbReference>
<dbReference type="RefSeq" id="WP_141769206.1">
    <property type="nucleotide sequence ID" value="NC_023334.1"/>
</dbReference>
<dbReference type="Gene3D" id="3.90.540.10">
    <property type="entry name" value="Colicin/pyocin, DNase domain"/>
    <property type="match status" value="1"/>
</dbReference>
<keyword evidence="8" id="KW-0614">Plasmid</keyword>
<evidence type="ECO:0000256" key="6">
    <source>
        <dbReference type="ARBA" id="ARBA00023022"/>
    </source>
</evidence>
<evidence type="ECO:0000313" key="8">
    <source>
        <dbReference type="EMBL" id="QCS39722.1"/>
    </source>
</evidence>
<dbReference type="GO" id="GO:0004519">
    <property type="term" value="F:endonuclease activity"/>
    <property type="evidence" value="ECO:0007669"/>
    <property type="project" value="UniProtKB-KW"/>
</dbReference>
<name>A0A4P8WFY7_KLEPN</name>
<evidence type="ECO:0000256" key="2">
    <source>
        <dbReference type="ARBA" id="ARBA00022529"/>
    </source>
</evidence>
<dbReference type="InterPro" id="IPR044925">
    <property type="entry name" value="His-Me_finger_sf"/>
</dbReference>
<evidence type="ECO:0000256" key="3">
    <source>
        <dbReference type="ARBA" id="ARBA00022722"/>
    </source>
</evidence>
<dbReference type="AlphaFoldDB" id="A0A4P8WFY7"/>
<sequence>MAYQGGDGDWQNLSNCSRLRRASAPLTFRSQLNIGWRLSCHLAAFSSIKNTSASHLLTGLLQGKFKLQNQANLKKSKSPFVRKSERVGERKRYELHHLKRIKDDGAVYDVD</sequence>
<evidence type="ECO:0000256" key="1">
    <source>
        <dbReference type="ARBA" id="ARBA00006811"/>
    </source>
</evidence>
<proteinExistence type="inferred from homology"/>
<keyword evidence="6" id="KW-0044">Antibiotic</keyword>
<evidence type="ECO:0000256" key="4">
    <source>
        <dbReference type="ARBA" id="ARBA00022759"/>
    </source>
</evidence>
<keyword evidence="2" id="KW-0929">Antimicrobial</keyword>
<organism evidence="8">
    <name type="scientific">Klebsiella pneumoniae</name>
    <dbReference type="NCBI Taxonomy" id="573"/>
    <lineage>
        <taxon>Bacteria</taxon>
        <taxon>Pseudomonadati</taxon>
        <taxon>Pseudomonadota</taxon>
        <taxon>Gammaproteobacteria</taxon>
        <taxon>Enterobacterales</taxon>
        <taxon>Enterobacteriaceae</taxon>
        <taxon>Klebsiella/Raoultella group</taxon>
        <taxon>Klebsiella</taxon>
        <taxon>Klebsiella pneumoniae complex</taxon>
    </lineage>
</organism>
<accession>A0A4P8WFY7</accession>
<dbReference type="GO" id="GO:0042742">
    <property type="term" value="P:defense response to bacterium"/>
    <property type="evidence" value="ECO:0007669"/>
    <property type="project" value="UniProtKB-KW"/>
</dbReference>
<keyword evidence="7" id="KW-0078">Bacteriocin</keyword>
<geneLocation type="plasmid" evidence="8">
    <name>pA1966-IMP</name>
</geneLocation>
<comment type="similarity">
    <text evidence="1">Belongs to the colicin/pyosin nuclease family.</text>
</comment>
<keyword evidence="4" id="KW-0255">Endonuclease</keyword>
<keyword evidence="3" id="KW-0540">Nuclease</keyword>